<sequence length="88" mass="9973">MRNDKRLHFPFMPKHNLIAGRFADQYVRRMNGSLLQDVPQRFSIAALFADRASYIGCFPAVYETFSRRRARENTGGQSGLHINGAASV</sequence>
<gene>
    <name evidence="1" type="ORF">SDC9_70972</name>
</gene>
<evidence type="ECO:0000313" key="1">
    <source>
        <dbReference type="EMBL" id="MPM24489.1"/>
    </source>
</evidence>
<protein>
    <submittedName>
        <fullName evidence="1">Uncharacterized protein</fullName>
    </submittedName>
</protein>
<name>A0A644Y855_9ZZZZ</name>
<dbReference type="EMBL" id="VSSQ01004274">
    <property type="protein sequence ID" value="MPM24489.1"/>
    <property type="molecule type" value="Genomic_DNA"/>
</dbReference>
<comment type="caution">
    <text evidence="1">The sequence shown here is derived from an EMBL/GenBank/DDBJ whole genome shotgun (WGS) entry which is preliminary data.</text>
</comment>
<reference evidence="1" key="1">
    <citation type="submission" date="2019-08" db="EMBL/GenBank/DDBJ databases">
        <authorList>
            <person name="Kucharzyk K."/>
            <person name="Murdoch R.W."/>
            <person name="Higgins S."/>
            <person name="Loffler F."/>
        </authorList>
    </citation>
    <scope>NUCLEOTIDE SEQUENCE</scope>
</reference>
<accession>A0A644Y855</accession>
<dbReference type="AlphaFoldDB" id="A0A644Y855"/>
<organism evidence="1">
    <name type="scientific">bioreactor metagenome</name>
    <dbReference type="NCBI Taxonomy" id="1076179"/>
    <lineage>
        <taxon>unclassified sequences</taxon>
        <taxon>metagenomes</taxon>
        <taxon>ecological metagenomes</taxon>
    </lineage>
</organism>
<proteinExistence type="predicted"/>